<protein>
    <recommendedName>
        <fullName evidence="3">TonB C-terminal domain-containing protein</fullName>
    </recommendedName>
</protein>
<accession>A0A7W6JA64</accession>
<evidence type="ECO:0000313" key="2">
    <source>
        <dbReference type="Proteomes" id="UP000529946"/>
    </source>
</evidence>
<evidence type="ECO:0008006" key="3">
    <source>
        <dbReference type="Google" id="ProtNLM"/>
    </source>
</evidence>
<gene>
    <name evidence="1" type="ORF">GGR12_000220</name>
</gene>
<comment type="caution">
    <text evidence="1">The sequence shown here is derived from an EMBL/GenBank/DDBJ whole genome shotgun (WGS) entry which is preliminary data.</text>
</comment>
<proteinExistence type="predicted"/>
<dbReference type="RefSeq" id="WP_183201981.1">
    <property type="nucleotide sequence ID" value="NZ_BAAAER010000002.1"/>
</dbReference>
<dbReference type="Proteomes" id="UP000529946">
    <property type="component" value="Unassembled WGS sequence"/>
</dbReference>
<reference evidence="1 2" key="1">
    <citation type="submission" date="2020-08" db="EMBL/GenBank/DDBJ databases">
        <title>Genomic Encyclopedia of Type Strains, Phase IV (KMG-IV): sequencing the most valuable type-strain genomes for metagenomic binning, comparative biology and taxonomic classification.</title>
        <authorList>
            <person name="Goeker M."/>
        </authorList>
    </citation>
    <scope>NUCLEOTIDE SEQUENCE [LARGE SCALE GENOMIC DNA]</scope>
    <source>
        <strain evidence="1 2">DSM 23960</strain>
    </source>
</reference>
<organism evidence="1 2">
    <name type="scientific">Brevundimonas lenta</name>
    <dbReference type="NCBI Taxonomy" id="424796"/>
    <lineage>
        <taxon>Bacteria</taxon>
        <taxon>Pseudomonadati</taxon>
        <taxon>Pseudomonadota</taxon>
        <taxon>Alphaproteobacteria</taxon>
        <taxon>Caulobacterales</taxon>
        <taxon>Caulobacteraceae</taxon>
        <taxon>Brevundimonas</taxon>
    </lineage>
</organism>
<evidence type="ECO:0000313" key="1">
    <source>
        <dbReference type="EMBL" id="MBB4081381.1"/>
    </source>
</evidence>
<dbReference type="AlphaFoldDB" id="A0A7W6JA64"/>
<keyword evidence="2" id="KW-1185">Reference proteome</keyword>
<dbReference type="SUPFAM" id="SSF74653">
    <property type="entry name" value="TolA/TonB C-terminal domain"/>
    <property type="match status" value="1"/>
</dbReference>
<dbReference type="EMBL" id="JACIDM010000001">
    <property type="protein sequence ID" value="MBB4081381.1"/>
    <property type="molecule type" value="Genomic_DNA"/>
</dbReference>
<sequence>MAFVNALAWLGSGIVALTGAGQEAGQDFVPPAWSRPVSAANAAQMHPAFAGGIGIGGVATVKCRAAADGPPTECVVVREAPEGLGFGAAALQMLATAEVRAARLDGEVSPRWVQTNVNFLAPDMGAPSEVRAEPSPASLALARKLVDLMEADLPPPPRDLWSGGLDAERREVVRPWIDELMPRDPVRDREVRALQLINLFSDVELQRMIERKPVRMPSTEEMLAACPPPTPDELAAMAEIRRRYCARYACE</sequence>
<name>A0A7W6JA64_9CAUL</name>